<dbReference type="InterPro" id="IPR034706">
    <property type="entry name" value="CpoB"/>
</dbReference>
<organism evidence="2 3">
    <name type="scientific">Actibacterium naphthalenivorans</name>
    <dbReference type="NCBI Taxonomy" id="1614693"/>
    <lineage>
        <taxon>Bacteria</taxon>
        <taxon>Pseudomonadati</taxon>
        <taxon>Pseudomonadota</taxon>
        <taxon>Alphaproteobacteria</taxon>
        <taxon>Rhodobacterales</taxon>
        <taxon>Roseobacteraceae</taxon>
        <taxon>Actibacterium</taxon>
    </lineage>
</organism>
<feature type="chain" id="PRO_5033187558" description="Cell division coordinator CpoB" evidence="1">
    <location>
        <begin position="24"/>
        <end position="277"/>
    </location>
</feature>
<dbReference type="HAMAP" id="MF_02066">
    <property type="entry name" value="CpoB"/>
    <property type="match status" value="1"/>
</dbReference>
<dbReference type="AlphaFoldDB" id="A0A840CB64"/>
<comment type="caution">
    <text evidence="2">The sequence shown here is derived from an EMBL/GenBank/DDBJ whole genome shotgun (WGS) entry which is preliminary data.</text>
</comment>
<reference evidence="2" key="1">
    <citation type="submission" date="2020-08" db="EMBL/GenBank/DDBJ databases">
        <title>Genomic Encyclopedia of Type Strains, Phase IV (KMG-IV): sequencing the most valuable type-strain genomes for metagenomic binning, comparative biology and taxonomic classification.</title>
        <authorList>
            <person name="Goeker M."/>
        </authorList>
    </citation>
    <scope>NUCLEOTIDE SEQUENCE [LARGE SCALE GENOMIC DNA]</scope>
    <source>
        <strain evidence="2">DSM 105040</strain>
    </source>
</reference>
<keyword evidence="1" id="KW-0131">Cell cycle</keyword>
<accession>A0A840CB64</accession>
<comment type="similarity">
    <text evidence="1">Belongs to the CpoB family.</text>
</comment>
<keyword evidence="1" id="KW-0175">Coiled coil</keyword>
<dbReference type="Pfam" id="PF13174">
    <property type="entry name" value="TPR_6"/>
    <property type="match status" value="1"/>
</dbReference>
<dbReference type="NCBIfam" id="TIGR02795">
    <property type="entry name" value="tol_pal_ybgF"/>
    <property type="match status" value="1"/>
</dbReference>
<dbReference type="Gene3D" id="1.25.40.10">
    <property type="entry name" value="Tetratricopeptide repeat domain"/>
    <property type="match status" value="1"/>
</dbReference>
<dbReference type="EMBL" id="JACIEQ010000001">
    <property type="protein sequence ID" value="MBB4020599.1"/>
    <property type="molecule type" value="Genomic_DNA"/>
</dbReference>
<proteinExistence type="inferred from homology"/>
<dbReference type="GO" id="GO:0043093">
    <property type="term" value="P:FtsZ-dependent cytokinesis"/>
    <property type="evidence" value="ECO:0007669"/>
    <property type="project" value="UniProtKB-UniRule"/>
</dbReference>
<dbReference type="Proteomes" id="UP000585681">
    <property type="component" value="Unassembled WGS sequence"/>
</dbReference>
<dbReference type="InterPro" id="IPR014162">
    <property type="entry name" value="CpoB_C"/>
</dbReference>
<name>A0A840CB64_9RHOB</name>
<protein>
    <recommendedName>
        <fullName evidence="1">Cell division coordinator CpoB</fullName>
    </recommendedName>
</protein>
<evidence type="ECO:0000256" key="1">
    <source>
        <dbReference type="HAMAP-Rule" id="MF_02066"/>
    </source>
</evidence>
<dbReference type="InterPro" id="IPR019734">
    <property type="entry name" value="TPR_rpt"/>
</dbReference>
<dbReference type="RefSeq" id="WP_054538312.1">
    <property type="nucleotide sequence ID" value="NZ_JACIEQ010000001.1"/>
</dbReference>
<feature type="signal peptide" evidence="1">
    <location>
        <begin position="1"/>
        <end position="23"/>
    </location>
</feature>
<keyword evidence="1" id="KW-0132">Cell division</keyword>
<gene>
    <name evidence="1" type="primary">cpoB</name>
    <name evidence="2" type="ORF">GGR17_000390</name>
</gene>
<dbReference type="GO" id="GO:0030288">
    <property type="term" value="C:outer membrane-bounded periplasmic space"/>
    <property type="evidence" value="ECO:0007669"/>
    <property type="project" value="UniProtKB-UniRule"/>
</dbReference>
<keyword evidence="3" id="KW-1185">Reference proteome</keyword>
<keyword evidence="1" id="KW-0732">Signal</keyword>
<feature type="coiled-coil region" evidence="1">
    <location>
        <begin position="30"/>
        <end position="97"/>
    </location>
</feature>
<keyword evidence="1" id="KW-0574">Periplasm</keyword>
<evidence type="ECO:0000313" key="2">
    <source>
        <dbReference type="EMBL" id="MBB4020599.1"/>
    </source>
</evidence>
<dbReference type="InterPro" id="IPR011990">
    <property type="entry name" value="TPR-like_helical_dom_sf"/>
</dbReference>
<sequence precursor="true">MTRFGVVGLAVCMAFGAAGMAPAQSREATLADIRQQLSVLYVDVQRLKRELSTTGGVQGGTGGGSALQRIDGIEQQLQRLTARSEELEFRINQIVADGTNRIGDLEFRLCELEADCDISKLGETSTLGGEAAAPAPIAPVTVPPAGGTELAIGEQADFDRAKAALDAADFEGAASQFAAFTQTYPAGPLSGEAHFYRGEALHELGRTTESARAFLESFSGAPDGPLAPEALYRLGLALNDLGQKSEACVTLGQVPVRFPAAAVAADANAAIQSFGCN</sequence>
<comment type="function">
    <text evidence="1">Mediates coordination of peptidoglycan synthesis and outer membrane constriction during cell division.</text>
</comment>
<dbReference type="Pfam" id="PF13432">
    <property type="entry name" value="TPR_16"/>
    <property type="match status" value="1"/>
</dbReference>
<dbReference type="SUPFAM" id="SSF48452">
    <property type="entry name" value="TPR-like"/>
    <property type="match status" value="1"/>
</dbReference>
<evidence type="ECO:0000313" key="3">
    <source>
        <dbReference type="Proteomes" id="UP000585681"/>
    </source>
</evidence>
<comment type="subcellular location">
    <subcellularLocation>
        <location evidence="1">Periplasm</location>
    </subcellularLocation>
</comment>